<sequence>MSLEQAKSLVLTLLVLLSFMLTWGLWTYQPQYETLDDRAYLQEVIIGDKRSLVDILQPELVIFHENKEHYGLRDPEVFQAFAESVSEWKLKSVEDVSDSISSVGISSFIRQDNSVEFVFLADIPGQLFAEAFEIDDEIVIEQVDRMLLKWPNQTQDKVAIYLISSAQESVLKTTFATNGIDYLANYRANVSEYPKYFGHKIDENKYTYLPVSHLSVPKLTYSAQLISPIEFKNALFNNPSSVKQFTSDTGERTFTNSSSALEVFQNEMMMRYINPVNKQTSEMTSSDVIYSGIEFMNDHSGWTDNYRIDNYDHPTQTINYRMIVGELPVFDLKNITDHVLIEQKVRNGMVYEYTRSLINLRFKLENGRVQVDVPSGYDVLRAISSEIPNFDETKLENITIGYEFDPVGNQTAVIQFNPVWFIQYNGLWRKVQIEEDSSEQGGSVIGLEQNQDNFYFNVSHP</sequence>
<dbReference type="OrthoDB" id="2382185at2"/>
<dbReference type="RefSeq" id="WP_069716887.1">
    <property type="nucleotide sequence ID" value="NZ_MJEH01000017.1"/>
</dbReference>
<dbReference type="Pfam" id="PF07435">
    <property type="entry name" value="YycH"/>
    <property type="match status" value="1"/>
</dbReference>
<dbReference type="EMBL" id="MJEH01000017">
    <property type="protein sequence ID" value="OEH93079.1"/>
    <property type="molecule type" value="Genomic_DNA"/>
</dbReference>
<feature type="domain" description="Regulatory protein YycH" evidence="1">
    <location>
        <begin position="4"/>
        <end position="434"/>
    </location>
</feature>
<evidence type="ECO:0000313" key="3">
    <source>
        <dbReference type="Proteomes" id="UP000095209"/>
    </source>
</evidence>
<accession>A0A1E5LG75</accession>
<name>A0A1E5LG75_9BACI</name>
<dbReference type="InterPro" id="IPR042274">
    <property type="entry name" value="YycH/YycI_2"/>
</dbReference>
<dbReference type="InterPro" id="IPR009996">
    <property type="entry name" value="YycH"/>
</dbReference>
<comment type="caution">
    <text evidence="2">The sequence shown here is derived from an EMBL/GenBank/DDBJ whole genome shotgun (WGS) entry which is preliminary data.</text>
</comment>
<dbReference type="STRING" id="1305675.BFG57_13615"/>
<dbReference type="Proteomes" id="UP000095209">
    <property type="component" value="Unassembled WGS sequence"/>
</dbReference>
<dbReference type="AlphaFoldDB" id="A0A1E5LG75"/>
<reference evidence="2 3" key="1">
    <citation type="submission" date="2016-08" db="EMBL/GenBank/DDBJ databases">
        <title>Genome of Bacillus solimangrovi GH2-4.</title>
        <authorList>
            <person name="Lim S."/>
            <person name="Kim B.-C."/>
        </authorList>
    </citation>
    <scope>NUCLEOTIDE SEQUENCE [LARGE SCALE GENOMIC DNA]</scope>
    <source>
        <strain evidence="2 3">GH2-4</strain>
    </source>
</reference>
<organism evidence="2 3">
    <name type="scientific">Bacillus solimangrovi</name>
    <dbReference type="NCBI Taxonomy" id="1305675"/>
    <lineage>
        <taxon>Bacteria</taxon>
        <taxon>Bacillati</taxon>
        <taxon>Bacillota</taxon>
        <taxon>Bacilli</taxon>
        <taxon>Bacillales</taxon>
        <taxon>Bacillaceae</taxon>
        <taxon>Bacillus</taxon>
    </lineage>
</organism>
<evidence type="ECO:0000313" key="2">
    <source>
        <dbReference type="EMBL" id="OEH93079.1"/>
    </source>
</evidence>
<proteinExistence type="predicted"/>
<dbReference type="CDD" id="cd15787">
    <property type="entry name" value="YycH_N"/>
    <property type="match status" value="1"/>
</dbReference>
<protein>
    <recommendedName>
        <fullName evidence="1">Regulatory protein YycH domain-containing protein</fullName>
    </recommendedName>
</protein>
<keyword evidence="3" id="KW-1185">Reference proteome</keyword>
<evidence type="ECO:0000259" key="1">
    <source>
        <dbReference type="Pfam" id="PF07435"/>
    </source>
</evidence>
<gene>
    <name evidence="2" type="ORF">BFG57_13615</name>
</gene>
<dbReference type="Gene3D" id="3.30.310.160">
    <property type="entry name" value="YycH protein, domain 2"/>
    <property type="match status" value="1"/>
</dbReference>